<comment type="caution">
    <text evidence="7">The sequence shown here is derived from an EMBL/GenBank/DDBJ whole genome shotgun (WGS) entry which is preliminary data.</text>
</comment>
<dbReference type="SMART" id="SM00432">
    <property type="entry name" value="MADS"/>
    <property type="match status" value="1"/>
</dbReference>
<name>A0A445IKA6_GLYSO</name>
<evidence type="ECO:0000256" key="5">
    <source>
        <dbReference type="ARBA" id="ARBA00023242"/>
    </source>
</evidence>
<dbReference type="GO" id="GO:0000978">
    <property type="term" value="F:RNA polymerase II cis-regulatory region sequence-specific DNA binding"/>
    <property type="evidence" value="ECO:0007669"/>
    <property type="project" value="TreeGrafter"/>
</dbReference>
<keyword evidence="8" id="KW-1185">Reference proteome</keyword>
<keyword evidence="3" id="KW-0238">DNA-binding</keyword>
<dbReference type="InterPro" id="IPR036879">
    <property type="entry name" value="TF_MADSbox_sf"/>
</dbReference>
<dbReference type="InterPro" id="IPR002100">
    <property type="entry name" value="TF_MADSbox"/>
</dbReference>
<keyword evidence="2" id="KW-0805">Transcription regulation</keyword>
<dbReference type="PRINTS" id="PR00404">
    <property type="entry name" value="MADSDOMAIN"/>
</dbReference>
<dbReference type="Gene3D" id="3.40.1810.10">
    <property type="entry name" value="Transcription factor, MADS-box"/>
    <property type="match status" value="1"/>
</dbReference>
<evidence type="ECO:0000256" key="4">
    <source>
        <dbReference type="ARBA" id="ARBA00023163"/>
    </source>
</evidence>
<proteinExistence type="predicted"/>
<organism evidence="7 8">
    <name type="scientific">Glycine soja</name>
    <name type="common">Wild soybean</name>
    <dbReference type="NCBI Taxonomy" id="3848"/>
    <lineage>
        <taxon>Eukaryota</taxon>
        <taxon>Viridiplantae</taxon>
        <taxon>Streptophyta</taxon>
        <taxon>Embryophyta</taxon>
        <taxon>Tracheophyta</taxon>
        <taxon>Spermatophyta</taxon>
        <taxon>Magnoliopsida</taxon>
        <taxon>eudicotyledons</taxon>
        <taxon>Gunneridae</taxon>
        <taxon>Pentapetalae</taxon>
        <taxon>rosids</taxon>
        <taxon>fabids</taxon>
        <taxon>Fabales</taxon>
        <taxon>Fabaceae</taxon>
        <taxon>Papilionoideae</taxon>
        <taxon>50 kb inversion clade</taxon>
        <taxon>NPAAA clade</taxon>
        <taxon>indigoferoid/millettioid clade</taxon>
        <taxon>Phaseoleae</taxon>
        <taxon>Glycine</taxon>
        <taxon>Glycine subgen. Soja</taxon>
    </lineage>
</organism>
<protein>
    <submittedName>
        <fullName evidence="7">Agamous-like MADS-box protein AGL62</fullName>
    </submittedName>
</protein>
<dbReference type="PANTHER" id="PTHR11945">
    <property type="entry name" value="MADS BOX PROTEIN"/>
    <property type="match status" value="1"/>
</dbReference>
<keyword evidence="4" id="KW-0804">Transcription</keyword>
<dbReference type="GO" id="GO:0046983">
    <property type="term" value="F:protein dimerization activity"/>
    <property type="evidence" value="ECO:0007669"/>
    <property type="project" value="InterPro"/>
</dbReference>
<dbReference type="SUPFAM" id="SSF55455">
    <property type="entry name" value="SRF-like"/>
    <property type="match status" value="1"/>
</dbReference>
<evidence type="ECO:0000256" key="3">
    <source>
        <dbReference type="ARBA" id="ARBA00023125"/>
    </source>
</evidence>
<dbReference type="Pfam" id="PF00319">
    <property type="entry name" value="SRF-TF"/>
    <property type="match status" value="1"/>
</dbReference>
<comment type="subcellular location">
    <subcellularLocation>
        <location evidence="1">Nucleus</location>
    </subcellularLocation>
</comment>
<dbReference type="Proteomes" id="UP000289340">
    <property type="component" value="Chromosome 10"/>
</dbReference>
<dbReference type="AlphaFoldDB" id="A0A445IKA6"/>
<reference evidence="7 8" key="1">
    <citation type="submission" date="2018-09" db="EMBL/GenBank/DDBJ databases">
        <title>A high-quality reference genome of wild soybean provides a powerful tool to mine soybean genomes.</title>
        <authorList>
            <person name="Xie M."/>
            <person name="Chung C.Y.L."/>
            <person name="Li M.-W."/>
            <person name="Wong F.-L."/>
            <person name="Chan T.-F."/>
            <person name="Lam H.-M."/>
        </authorList>
    </citation>
    <scope>NUCLEOTIDE SEQUENCE [LARGE SCALE GENOMIC DNA]</scope>
    <source>
        <strain evidence="8">cv. W05</strain>
        <tissue evidence="7">Hypocotyl of etiolated seedlings</tissue>
    </source>
</reference>
<gene>
    <name evidence="7" type="ORF">D0Y65_026496</name>
</gene>
<evidence type="ECO:0000256" key="2">
    <source>
        <dbReference type="ARBA" id="ARBA00023015"/>
    </source>
</evidence>
<dbReference type="PROSITE" id="PS50066">
    <property type="entry name" value="MADS_BOX_2"/>
    <property type="match status" value="1"/>
</dbReference>
<dbReference type="EMBL" id="QZWG01000010">
    <property type="protein sequence ID" value="RZB86472.1"/>
    <property type="molecule type" value="Genomic_DNA"/>
</dbReference>
<sequence length="193" mass="21536">MVDPWFSLPRTTLLPPCQDLKMEGFSSTSSMSRSEDEGPSFVWILDGRWGEGVGWVGGWRNTKGTSIIYNPLIQKNVSNLSDVTKKTNGRQKIKMKKISNKCNLQVMFLKCQTGVFKKTSELATLCGVDLAVIMFSPNNQVYSFSSPNVDFVIHTIQPKAHLPSLPKTSTRTLASWMRMSSTHTSTVCLTKLP</sequence>
<dbReference type="GO" id="GO:0005634">
    <property type="term" value="C:nucleus"/>
    <property type="evidence" value="ECO:0007669"/>
    <property type="project" value="UniProtKB-SubCell"/>
</dbReference>
<accession>A0A445IKA6</accession>
<evidence type="ECO:0000313" key="7">
    <source>
        <dbReference type="EMBL" id="RZB86472.1"/>
    </source>
</evidence>
<keyword evidence="5" id="KW-0539">Nucleus</keyword>
<dbReference type="PANTHER" id="PTHR11945:SF776">
    <property type="entry name" value="AGAMOUS-LIKE 50-RELATED"/>
    <property type="match status" value="1"/>
</dbReference>
<evidence type="ECO:0000259" key="6">
    <source>
        <dbReference type="PROSITE" id="PS50066"/>
    </source>
</evidence>
<feature type="domain" description="MADS-box" evidence="6">
    <location>
        <begin position="88"/>
        <end position="148"/>
    </location>
</feature>
<dbReference type="GO" id="GO:0000981">
    <property type="term" value="F:DNA-binding transcription factor activity, RNA polymerase II-specific"/>
    <property type="evidence" value="ECO:0007669"/>
    <property type="project" value="TreeGrafter"/>
</dbReference>
<evidence type="ECO:0000256" key="1">
    <source>
        <dbReference type="ARBA" id="ARBA00004123"/>
    </source>
</evidence>
<evidence type="ECO:0000313" key="8">
    <source>
        <dbReference type="Proteomes" id="UP000289340"/>
    </source>
</evidence>